<keyword evidence="2" id="KW-1185">Reference proteome</keyword>
<sequence>MGLSAWCCGCSIISNCRMQSSTCIRHDFTRPGSRMCVPPFNFSTMCQRLRVLNPLQPASANQSM</sequence>
<reference evidence="1 2" key="1">
    <citation type="journal article" date="2019" name="Nat. Ecol. Evol.">
        <title>Megaphylogeny resolves global patterns of mushroom evolution.</title>
        <authorList>
            <person name="Varga T."/>
            <person name="Krizsan K."/>
            <person name="Foldi C."/>
            <person name="Dima B."/>
            <person name="Sanchez-Garcia M."/>
            <person name="Sanchez-Ramirez S."/>
            <person name="Szollosi G.J."/>
            <person name="Szarkandi J.G."/>
            <person name="Papp V."/>
            <person name="Albert L."/>
            <person name="Andreopoulos W."/>
            <person name="Angelini C."/>
            <person name="Antonin V."/>
            <person name="Barry K.W."/>
            <person name="Bougher N.L."/>
            <person name="Buchanan P."/>
            <person name="Buyck B."/>
            <person name="Bense V."/>
            <person name="Catcheside P."/>
            <person name="Chovatia M."/>
            <person name="Cooper J."/>
            <person name="Damon W."/>
            <person name="Desjardin D."/>
            <person name="Finy P."/>
            <person name="Geml J."/>
            <person name="Haridas S."/>
            <person name="Hughes K."/>
            <person name="Justo A."/>
            <person name="Karasinski D."/>
            <person name="Kautmanova I."/>
            <person name="Kiss B."/>
            <person name="Kocsube S."/>
            <person name="Kotiranta H."/>
            <person name="LaButti K.M."/>
            <person name="Lechner B.E."/>
            <person name="Liimatainen K."/>
            <person name="Lipzen A."/>
            <person name="Lukacs Z."/>
            <person name="Mihaltcheva S."/>
            <person name="Morgado L.N."/>
            <person name="Niskanen T."/>
            <person name="Noordeloos M.E."/>
            <person name="Ohm R.A."/>
            <person name="Ortiz-Santana B."/>
            <person name="Ovrebo C."/>
            <person name="Racz N."/>
            <person name="Riley R."/>
            <person name="Savchenko A."/>
            <person name="Shiryaev A."/>
            <person name="Soop K."/>
            <person name="Spirin V."/>
            <person name="Szebenyi C."/>
            <person name="Tomsovsky M."/>
            <person name="Tulloss R.E."/>
            <person name="Uehling J."/>
            <person name="Grigoriev I.V."/>
            <person name="Vagvolgyi C."/>
            <person name="Papp T."/>
            <person name="Martin F.M."/>
            <person name="Miettinen O."/>
            <person name="Hibbett D.S."/>
            <person name="Nagy L.G."/>
        </authorList>
    </citation>
    <scope>NUCLEOTIDE SEQUENCE [LARGE SCALE GENOMIC DNA]</scope>
    <source>
        <strain evidence="1 2">CBS 166.37</strain>
    </source>
</reference>
<dbReference type="Proteomes" id="UP000308652">
    <property type="component" value="Unassembled WGS sequence"/>
</dbReference>
<proteinExistence type="predicted"/>
<organism evidence="1 2">
    <name type="scientific">Crucibulum laeve</name>
    <dbReference type="NCBI Taxonomy" id="68775"/>
    <lineage>
        <taxon>Eukaryota</taxon>
        <taxon>Fungi</taxon>
        <taxon>Dikarya</taxon>
        <taxon>Basidiomycota</taxon>
        <taxon>Agaricomycotina</taxon>
        <taxon>Agaricomycetes</taxon>
        <taxon>Agaricomycetidae</taxon>
        <taxon>Agaricales</taxon>
        <taxon>Agaricineae</taxon>
        <taxon>Nidulariaceae</taxon>
        <taxon>Crucibulum</taxon>
    </lineage>
</organism>
<gene>
    <name evidence="1" type="ORF">BDQ12DRAFT_694461</name>
</gene>
<dbReference type="EMBL" id="ML213839">
    <property type="protein sequence ID" value="TFK31188.1"/>
    <property type="molecule type" value="Genomic_DNA"/>
</dbReference>
<name>A0A5C3LEC7_9AGAR</name>
<evidence type="ECO:0000313" key="2">
    <source>
        <dbReference type="Proteomes" id="UP000308652"/>
    </source>
</evidence>
<accession>A0A5C3LEC7</accession>
<dbReference type="AlphaFoldDB" id="A0A5C3LEC7"/>
<protein>
    <submittedName>
        <fullName evidence="1">Uncharacterized protein</fullName>
    </submittedName>
</protein>
<evidence type="ECO:0000313" key="1">
    <source>
        <dbReference type="EMBL" id="TFK31188.1"/>
    </source>
</evidence>